<evidence type="ECO:0000313" key="12">
    <source>
        <dbReference type="Proteomes" id="UP000887567"/>
    </source>
</evidence>
<dbReference type="PROSITE" id="PS50262">
    <property type="entry name" value="G_PROTEIN_RECEP_F1_2"/>
    <property type="match status" value="1"/>
</dbReference>
<dbReference type="GO" id="GO:0004930">
    <property type="term" value="F:G protein-coupled receptor activity"/>
    <property type="evidence" value="ECO:0007669"/>
    <property type="project" value="UniProtKB-KW"/>
</dbReference>
<feature type="transmembrane region" description="Helical" evidence="9">
    <location>
        <begin position="148"/>
        <end position="168"/>
    </location>
</feature>
<evidence type="ECO:0000256" key="5">
    <source>
        <dbReference type="ARBA" id="ARBA00023136"/>
    </source>
</evidence>
<dbReference type="FunFam" id="1.20.1070.10:FF:000291">
    <property type="entry name" value="Predicted protein"/>
    <property type="match status" value="1"/>
</dbReference>
<comment type="subcellular location">
    <subcellularLocation>
        <location evidence="1">Membrane</location>
        <topology evidence="1">Multi-pass membrane protein</topology>
    </subcellularLocation>
</comment>
<keyword evidence="7 8" id="KW-0807">Transducer</keyword>
<evidence type="ECO:0000256" key="8">
    <source>
        <dbReference type="RuleBase" id="RU000688"/>
    </source>
</evidence>
<feature type="transmembrane region" description="Helical" evidence="9">
    <location>
        <begin position="59"/>
        <end position="84"/>
    </location>
</feature>
<dbReference type="PRINTS" id="PR00237">
    <property type="entry name" value="GPCRRHODOPSN"/>
</dbReference>
<proteinExistence type="inferred from homology"/>
<dbReference type="PROSITE" id="PS00237">
    <property type="entry name" value="G_PROTEIN_RECEP_F1_1"/>
    <property type="match status" value="1"/>
</dbReference>
<evidence type="ECO:0000256" key="9">
    <source>
        <dbReference type="SAM" id="Phobius"/>
    </source>
</evidence>
<dbReference type="GO" id="GO:0005886">
    <property type="term" value="C:plasma membrane"/>
    <property type="evidence" value="ECO:0007669"/>
    <property type="project" value="TreeGrafter"/>
</dbReference>
<feature type="domain" description="G-protein coupled receptors family 1 profile" evidence="10">
    <location>
        <begin position="39"/>
        <end position="306"/>
    </location>
</feature>
<sequence length="362" mass="41459">MDLFNNTTSGDCYVPPTNPKAEWAKVVTYIALLITSIVGNVIVIRVFTTGQRMRTEVNFLIINVAIADLLIAVINMPMMVRYFVRSANGLPPVWFAGFWGEFWCKSDNFVSGISQICCILSMTAIAFNRYFAIMFPLKTPLNAKKTKLVILLIWLCSCAITSPVLYAMRVKEQHGEYHCTEDWSPTFDNNQTPKYYTLALFTLMYVIPLCLITYLYSCVIHKVWIRHVPGNVTQANQRLEDVAKRRVLKMLITVVIAFALCWLPFHIYLIMVNFYYGINSCDISPMILFLGLLLGHSNSAINPWIYFIFNKDYRRNLKDLCRVPCETKSRWSSGGYVSKAISKHLSLDASLADLSRFKQPQK</sequence>
<keyword evidence="4 8" id="KW-0297">G-protein coupled receptor</keyword>
<evidence type="ECO:0000256" key="7">
    <source>
        <dbReference type="ARBA" id="ARBA00023224"/>
    </source>
</evidence>
<dbReference type="SUPFAM" id="SSF81321">
    <property type="entry name" value="Family A G protein-coupled receptor-like"/>
    <property type="match status" value="1"/>
</dbReference>
<dbReference type="PANTHER" id="PTHR45695">
    <property type="entry name" value="LEUCOKININ RECEPTOR-RELATED"/>
    <property type="match status" value="1"/>
</dbReference>
<dbReference type="Proteomes" id="UP000887567">
    <property type="component" value="Unplaced"/>
</dbReference>
<feature type="transmembrane region" description="Helical" evidence="9">
    <location>
        <begin position="195"/>
        <end position="216"/>
    </location>
</feature>
<evidence type="ECO:0000259" key="10">
    <source>
        <dbReference type="PROSITE" id="PS50262"/>
    </source>
</evidence>
<dbReference type="RefSeq" id="XP_028515993.1">
    <property type="nucleotide sequence ID" value="XM_028660192.1"/>
</dbReference>
<evidence type="ECO:0000313" key="11">
    <source>
        <dbReference type="EnsemblMetazoa" id="XP_028515993.1"/>
    </source>
</evidence>
<dbReference type="PANTHER" id="PTHR45695:SF9">
    <property type="entry name" value="LEUCOKININ RECEPTOR"/>
    <property type="match status" value="1"/>
</dbReference>
<dbReference type="AlphaFoldDB" id="A0A913YLT6"/>
<keyword evidence="2 8" id="KW-0812">Transmembrane</keyword>
<dbReference type="InterPro" id="IPR000276">
    <property type="entry name" value="GPCR_Rhodpsn"/>
</dbReference>
<dbReference type="OrthoDB" id="5981855at2759"/>
<dbReference type="GeneID" id="110242765"/>
<comment type="similarity">
    <text evidence="8">Belongs to the G-protein coupled receptor 1 family.</text>
</comment>
<organism evidence="11 12">
    <name type="scientific">Exaiptasia diaphana</name>
    <name type="common">Tropical sea anemone</name>
    <name type="synonym">Aiptasia pulchella</name>
    <dbReference type="NCBI Taxonomy" id="2652724"/>
    <lineage>
        <taxon>Eukaryota</taxon>
        <taxon>Metazoa</taxon>
        <taxon>Cnidaria</taxon>
        <taxon>Anthozoa</taxon>
        <taxon>Hexacorallia</taxon>
        <taxon>Actiniaria</taxon>
        <taxon>Aiptasiidae</taxon>
        <taxon>Exaiptasia</taxon>
    </lineage>
</organism>
<dbReference type="InterPro" id="IPR017452">
    <property type="entry name" value="GPCR_Rhodpsn_7TM"/>
</dbReference>
<keyword evidence="12" id="KW-1185">Reference proteome</keyword>
<evidence type="ECO:0000256" key="3">
    <source>
        <dbReference type="ARBA" id="ARBA00022989"/>
    </source>
</evidence>
<evidence type="ECO:0000256" key="1">
    <source>
        <dbReference type="ARBA" id="ARBA00004141"/>
    </source>
</evidence>
<accession>A0A913YLT6</accession>
<dbReference type="EnsemblMetazoa" id="XM_028660192.1">
    <property type="protein sequence ID" value="XP_028515993.1"/>
    <property type="gene ID" value="LOC110242765"/>
</dbReference>
<keyword evidence="3 9" id="KW-1133">Transmembrane helix</keyword>
<name>A0A913YLT6_EXADI</name>
<evidence type="ECO:0000256" key="4">
    <source>
        <dbReference type="ARBA" id="ARBA00023040"/>
    </source>
</evidence>
<feature type="transmembrane region" description="Helical" evidence="9">
    <location>
        <begin position="109"/>
        <end position="127"/>
    </location>
</feature>
<feature type="transmembrane region" description="Helical" evidence="9">
    <location>
        <begin position="247"/>
        <end position="271"/>
    </location>
</feature>
<dbReference type="Pfam" id="PF00001">
    <property type="entry name" value="7tm_1"/>
    <property type="match status" value="1"/>
</dbReference>
<keyword evidence="6 8" id="KW-0675">Receptor</keyword>
<reference evidence="11" key="1">
    <citation type="submission" date="2022-11" db="UniProtKB">
        <authorList>
            <consortium name="EnsemblMetazoa"/>
        </authorList>
    </citation>
    <scope>IDENTIFICATION</scope>
</reference>
<feature type="transmembrane region" description="Helical" evidence="9">
    <location>
        <begin position="283"/>
        <end position="309"/>
    </location>
</feature>
<protein>
    <recommendedName>
        <fullName evidence="10">G-protein coupled receptors family 1 profile domain-containing protein</fullName>
    </recommendedName>
</protein>
<feature type="transmembrane region" description="Helical" evidence="9">
    <location>
        <begin position="26"/>
        <end position="47"/>
    </location>
</feature>
<evidence type="ECO:0000256" key="2">
    <source>
        <dbReference type="ARBA" id="ARBA00022692"/>
    </source>
</evidence>
<keyword evidence="5 9" id="KW-0472">Membrane</keyword>
<dbReference type="Gene3D" id="1.20.1070.10">
    <property type="entry name" value="Rhodopsin 7-helix transmembrane proteins"/>
    <property type="match status" value="1"/>
</dbReference>
<evidence type="ECO:0000256" key="6">
    <source>
        <dbReference type="ARBA" id="ARBA00023170"/>
    </source>
</evidence>